<dbReference type="GO" id="GO:0009239">
    <property type="term" value="P:enterobactin biosynthetic process"/>
    <property type="evidence" value="ECO:0007669"/>
    <property type="project" value="InterPro"/>
</dbReference>
<evidence type="ECO:0000259" key="4">
    <source>
        <dbReference type="Pfam" id="PF01648"/>
    </source>
</evidence>
<sequence>MIEELLPKSVAVAEAFGDPAVPPALFAEEAACVANSVPSRQAEFRTVRACAREALGQLGMGPVPILPGTRGAPRWPTSVVGSMTHCAGYRAAAVGFAEDLVTVGVDAEPNRPLPDADVLEAVTIAEERTMLAGLAARQPDVRWDRLLFSAKESVYKAWYPLTGRPLNFDEALITVDPTSGRFFARLLVPGPVWAGTRLTGFNGAWLAREGLVVTAIAVTSDAVRETT</sequence>
<feature type="binding site" evidence="2">
    <location>
        <position position="40"/>
    </location>
    <ligand>
        <name>CoA</name>
        <dbReference type="ChEBI" id="CHEBI:57287"/>
    </ligand>
</feature>
<dbReference type="GO" id="GO:0000287">
    <property type="term" value="F:magnesium ion binding"/>
    <property type="evidence" value="ECO:0007669"/>
    <property type="project" value="InterPro"/>
</dbReference>
<comment type="cofactor">
    <cofactor evidence="3">
        <name>Mg(2+)</name>
        <dbReference type="ChEBI" id="CHEBI:18420"/>
    </cofactor>
</comment>
<dbReference type="RefSeq" id="WP_119104925.1">
    <property type="nucleotide sequence ID" value="NZ_QXMJ01000294.1"/>
</dbReference>
<dbReference type="InterPro" id="IPR041354">
    <property type="entry name" value="4PPT_N"/>
</dbReference>
<protein>
    <submittedName>
        <fullName evidence="6">4'-phosphopantetheinyl transferase superfamily protein</fullName>
    </submittedName>
</protein>
<evidence type="ECO:0000313" key="6">
    <source>
        <dbReference type="EMBL" id="TPQ17324.1"/>
    </source>
</evidence>
<keyword evidence="7" id="KW-1185">Reference proteome</keyword>
<dbReference type="GO" id="GO:0005886">
    <property type="term" value="C:plasma membrane"/>
    <property type="evidence" value="ECO:0007669"/>
    <property type="project" value="TreeGrafter"/>
</dbReference>
<dbReference type="InterPro" id="IPR037143">
    <property type="entry name" value="4-PPantetheinyl_Trfase_dom_sf"/>
</dbReference>
<reference evidence="6 7" key="1">
    <citation type="submission" date="2019-06" db="EMBL/GenBank/DDBJ databases">
        <title>Streptomyces sporangiiformans sp. nov., a novel actinomycete isolated from soil in Mount Song.</title>
        <authorList>
            <person name="Han L."/>
        </authorList>
    </citation>
    <scope>NUCLEOTIDE SEQUENCE [LARGE SCALE GENOMIC DNA]</scope>
    <source>
        <strain evidence="6 7">NEAU-SSA 1</strain>
    </source>
</reference>
<dbReference type="Pfam" id="PF17837">
    <property type="entry name" value="4PPT_N"/>
    <property type="match status" value="1"/>
</dbReference>
<dbReference type="GO" id="GO:0009366">
    <property type="term" value="C:enterobactin synthetase complex"/>
    <property type="evidence" value="ECO:0007669"/>
    <property type="project" value="InterPro"/>
</dbReference>
<proteinExistence type="predicted"/>
<organism evidence="6 7">
    <name type="scientific">Streptomyces sporangiiformans</name>
    <dbReference type="NCBI Taxonomy" id="2315329"/>
    <lineage>
        <taxon>Bacteria</taxon>
        <taxon>Bacillati</taxon>
        <taxon>Actinomycetota</taxon>
        <taxon>Actinomycetes</taxon>
        <taxon>Kitasatosporales</taxon>
        <taxon>Streptomycetaceae</taxon>
        <taxon>Streptomyces</taxon>
    </lineage>
</organism>
<feature type="binding site" evidence="2">
    <location>
        <position position="156"/>
    </location>
    <ligand>
        <name>CoA</name>
        <dbReference type="ChEBI" id="CHEBI:57287"/>
    </ligand>
</feature>
<evidence type="ECO:0000259" key="5">
    <source>
        <dbReference type="Pfam" id="PF17837"/>
    </source>
</evidence>
<dbReference type="EMBL" id="VCHX02000294">
    <property type="protein sequence ID" value="TPQ17324.1"/>
    <property type="molecule type" value="Genomic_DNA"/>
</dbReference>
<evidence type="ECO:0000256" key="2">
    <source>
        <dbReference type="PIRSR" id="PIRSR603542-1"/>
    </source>
</evidence>
<feature type="binding site" evidence="3">
    <location>
        <position position="107"/>
    </location>
    <ligand>
        <name>Mg(2+)</name>
        <dbReference type="ChEBI" id="CHEBI:18420"/>
    </ligand>
</feature>
<accession>A0A505D0P4</accession>
<feature type="domain" description="4'-phosphopantetheinyl transferase N-terminal" evidence="5">
    <location>
        <begin position="28"/>
        <end position="94"/>
    </location>
</feature>
<feature type="binding site" evidence="2">
    <location>
        <position position="106"/>
    </location>
    <ligand>
        <name>CoA</name>
        <dbReference type="ChEBI" id="CHEBI:57287"/>
    </ligand>
</feature>
<feature type="binding site" evidence="3">
    <location>
        <position position="108"/>
    </location>
    <ligand>
        <name>Mg(2+)</name>
        <dbReference type="ChEBI" id="CHEBI:18420"/>
    </ligand>
</feature>
<feature type="domain" description="4'-phosphopantetheinyl transferase" evidence="4">
    <location>
        <begin position="103"/>
        <end position="180"/>
    </location>
</feature>
<feature type="binding site" evidence="2">
    <location>
        <position position="152"/>
    </location>
    <ligand>
        <name>CoA</name>
        <dbReference type="ChEBI" id="CHEBI:57287"/>
    </ligand>
</feature>
<dbReference type="InterPro" id="IPR008278">
    <property type="entry name" value="4-PPantetheinyl_Trfase_dom"/>
</dbReference>
<dbReference type="PANTHER" id="PTHR38096">
    <property type="entry name" value="ENTEROBACTIN SYNTHASE COMPONENT D"/>
    <property type="match status" value="1"/>
</dbReference>
<dbReference type="Proteomes" id="UP000317378">
    <property type="component" value="Unassembled WGS sequence"/>
</dbReference>
<dbReference type="InterPro" id="IPR003542">
    <property type="entry name" value="Enbac_synth_compD-like"/>
</dbReference>
<keyword evidence="3" id="KW-0460">Magnesium</keyword>
<dbReference type="OrthoDB" id="8210607at2"/>
<feature type="binding site" evidence="2">
    <location>
        <begin position="84"/>
        <end position="85"/>
    </location>
    <ligand>
        <name>CoA</name>
        <dbReference type="ChEBI" id="CHEBI:57287"/>
    </ligand>
</feature>
<dbReference type="Pfam" id="PF01648">
    <property type="entry name" value="ACPS"/>
    <property type="match status" value="1"/>
</dbReference>
<keyword evidence="1 6" id="KW-0808">Transferase</keyword>
<feature type="binding site" evidence="2">
    <location>
        <position position="48"/>
    </location>
    <ligand>
        <name>CoA</name>
        <dbReference type="ChEBI" id="CHEBI:57287"/>
    </ligand>
</feature>
<comment type="caution">
    <text evidence="6">The sequence shown here is derived from an EMBL/GenBank/DDBJ whole genome shotgun (WGS) entry which is preliminary data.</text>
</comment>
<dbReference type="PANTHER" id="PTHR38096:SF1">
    <property type="entry name" value="ENTEROBACTIN SYNTHASE COMPONENT D"/>
    <property type="match status" value="1"/>
</dbReference>
<name>A0A505D0P4_9ACTN</name>
<gene>
    <name evidence="6" type="ORF">FGD71_036995</name>
</gene>
<dbReference type="GO" id="GO:0008897">
    <property type="term" value="F:holo-[acyl-carrier-protein] synthase activity"/>
    <property type="evidence" value="ECO:0007669"/>
    <property type="project" value="InterPro"/>
</dbReference>
<evidence type="ECO:0000256" key="1">
    <source>
        <dbReference type="ARBA" id="ARBA00022679"/>
    </source>
</evidence>
<evidence type="ECO:0000256" key="3">
    <source>
        <dbReference type="PIRSR" id="PIRSR603542-2"/>
    </source>
</evidence>
<feature type="binding site" evidence="3">
    <location>
        <position position="106"/>
    </location>
    <ligand>
        <name>Mg(2+)</name>
        <dbReference type="ChEBI" id="CHEBI:18420"/>
    </ligand>
</feature>
<evidence type="ECO:0000313" key="7">
    <source>
        <dbReference type="Proteomes" id="UP000317378"/>
    </source>
</evidence>
<dbReference type="AlphaFoldDB" id="A0A505D0P4"/>
<dbReference type="SUPFAM" id="SSF56214">
    <property type="entry name" value="4'-phosphopantetheinyl transferase"/>
    <property type="match status" value="1"/>
</dbReference>
<feature type="binding site" evidence="2">
    <location>
        <position position="166"/>
    </location>
    <ligand>
        <name>CoA</name>
        <dbReference type="ChEBI" id="CHEBI:57287"/>
    </ligand>
</feature>
<keyword evidence="3" id="KW-0479">Metal-binding</keyword>
<dbReference type="PRINTS" id="PR01399">
    <property type="entry name" value="ENTSNTHTASED"/>
</dbReference>